<sequence length="220" mass="24481">MTAQLPRIDEVKLITHFRPCERREIGSKELAKYLVKKDFVLAGMPCEKCDMPLVRSCSNHEIHCVVCPILIKEALIQKIDNLEKVFVKIQEGQKNLSGMVHSSVPPTNIHPVNKFDSSKSDHLPGELRSPVYDINSEWSHQSPMIPQNVSDCGSVVSLLDDTVDERSSVASSTLEIILTRIEDLTVEITSETDVDRKIKLAKLVDGLAKAASAFSGFELQ</sequence>
<dbReference type="EMBL" id="HBFR01000505">
    <property type="protein sequence ID" value="CAD8873138.1"/>
    <property type="molecule type" value="Transcribed_RNA"/>
</dbReference>
<proteinExistence type="predicted"/>
<organism evidence="1">
    <name type="scientific">Corethron hystrix</name>
    <dbReference type="NCBI Taxonomy" id="216773"/>
    <lineage>
        <taxon>Eukaryota</taxon>
        <taxon>Sar</taxon>
        <taxon>Stramenopiles</taxon>
        <taxon>Ochrophyta</taxon>
        <taxon>Bacillariophyta</taxon>
        <taxon>Coscinodiscophyceae</taxon>
        <taxon>Corethrophycidae</taxon>
        <taxon>Corethrales</taxon>
        <taxon>Corethraceae</taxon>
        <taxon>Corethron</taxon>
    </lineage>
</organism>
<dbReference type="AlphaFoldDB" id="A0A7S1FJY2"/>
<protein>
    <submittedName>
        <fullName evidence="1">Uncharacterized protein</fullName>
    </submittedName>
</protein>
<gene>
    <name evidence="1" type="ORF">CHYS00102_LOCUS296</name>
</gene>
<reference evidence="1" key="1">
    <citation type="submission" date="2021-01" db="EMBL/GenBank/DDBJ databases">
        <authorList>
            <person name="Corre E."/>
            <person name="Pelletier E."/>
            <person name="Niang G."/>
            <person name="Scheremetjew M."/>
            <person name="Finn R."/>
            <person name="Kale V."/>
            <person name="Holt S."/>
            <person name="Cochrane G."/>
            <person name="Meng A."/>
            <person name="Brown T."/>
            <person name="Cohen L."/>
        </authorList>
    </citation>
    <scope>NUCLEOTIDE SEQUENCE</scope>
    <source>
        <strain evidence="1">308</strain>
    </source>
</reference>
<name>A0A7S1FJY2_9STRA</name>
<accession>A0A7S1FJY2</accession>
<evidence type="ECO:0000313" key="1">
    <source>
        <dbReference type="EMBL" id="CAD8873138.1"/>
    </source>
</evidence>